<keyword evidence="3" id="KW-1185">Reference proteome</keyword>
<protein>
    <submittedName>
        <fullName evidence="2">Uncharacterized protein</fullName>
    </submittedName>
</protein>
<reference evidence="2" key="1">
    <citation type="submission" date="2020-08" db="EMBL/GenBank/DDBJ databases">
        <title>Multicomponent nature underlies the extraordinary mechanical properties of spider dragline silk.</title>
        <authorList>
            <person name="Kono N."/>
            <person name="Nakamura H."/>
            <person name="Mori M."/>
            <person name="Yoshida Y."/>
            <person name="Ohtoshi R."/>
            <person name="Malay A.D."/>
            <person name="Moran D.A.P."/>
            <person name="Tomita M."/>
            <person name="Numata K."/>
            <person name="Arakawa K."/>
        </authorList>
    </citation>
    <scope>NUCLEOTIDE SEQUENCE</scope>
</reference>
<dbReference type="OrthoDB" id="6470161at2759"/>
<organism evidence="2 3">
    <name type="scientific">Trichonephila inaurata madagascariensis</name>
    <dbReference type="NCBI Taxonomy" id="2747483"/>
    <lineage>
        <taxon>Eukaryota</taxon>
        <taxon>Metazoa</taxon>
        <taxon>Ecdysozoa</taxon>
        <taxon>Arthropoda</taxon>
        <taxon>Chelicerata</taxon>
        <taxon>Arachnida</taxon>
        <taxon>Araneae</taxon>
        <taxon>Araneomorphae</taxon>
        <taxon>Entelegynae</taxon>
        <taxon>Araneoidea</taxon>
        <taxon>Nephilidae</taxon>
        <taxon>Trichonephila</taxon>
        <taxon>Trichonephila inaurata</taxon>
    </lineage>
</organism>
<feature type="region of interest" description="Disordered" evidence="1">
    <location>
        <begin position="65"/>
        <end position="91"/>
    </location>
</feature>
<comment type="caution">
    <text evidence="2">The sequence shown here is derived from an EMBL/GenBank/DDBJ whole genome shotgun (WGS) entry which is preliminary data.</text>
</comment>
<evidence type="ECO:0000256" key="1">
    <source>
        <dbReference type="SAM" id="MobiDB-lite"/>
    </source>
</evidence>
<dbReference type="AlphaFoldDB" id="A0A8X6WV02"/>
<evidence type="ECO:0000313" key="3">
    <source>
        <dbReference type="Proteomes" id="UP000886998"/>
    </source>
</evidence>
<dbReference type="Proteomes" id="UP000886998">
    <property type="component" value="Unassembled WGS sequence"/>
</dbReference>
<gene>
    <name evidence="2" type="primary">NCL1_60913</name>
    <name evidence="2" type="ORF">TNIN_236401</name>
</gene>
<feature type="compositionally biased region" description="Basic residues" evidence="1">
    <location>
        <begin position="82"/>
        <end position="91"/>
    </location>
</feature>
<proteinExistence type="predicted"/>
<accession>A0A8X6WV02</accession>
<evidence type="ECO:0000313" key="2">
    <source>
        <dbReference type="EMBL" id="GFY41833.1"/>
    </source>
</evidence>
<dbReference type="EMBL" id="BMAV01002701">
    <property type="protein sequence ID" value="GFY41833.1"/>
    <property type="molecule type" value="Genomic_DNA"/>
</dbReference>
<name>A0A8X6WV02_9ARAC</name>
<feature type="compositionally biased region" description="Polar residues" evidence="1">
    <location>
        <begin position="72"/>
        <end position="81"/>
    </location>
</feature>
<sequence>MSSNTCQLREREGENLTSAQKEKLNLLLESFQNVFEPGGAAKNIFEHHINTGNSPPISLRIIPLRKRGPPQRVQQTPGSSSGRHRNQRGRM</sequence>